<organism evidence="1 2">
    <name type="scientific">Melia azedarach</name>
    <name type="common">Chinaberry tree</name>
    <dbReference type="NCBI Taxonomy" id="155640"/>
    <lineage>
        <taxon>Eukaryota</taxon>
        <taxon>Viridiplantae</taxon>
        <taxon>Streptophyta</taxon>
        <taxon>Embryophyta</taxon>
        <taxon>Tracheophyta</taxon>
        <taxon>Spermatophyta</taxon>
        <taxon>Magnoliopsida</taxon>
        <taxon>eudicotyledons</taxon>
        <taxon>Gunneridae</taxon>
        <taxon>Pentapetalae</taxon>
        <taxon>rosids</taxon>
        <taxon>malvids</taxon>
        <taxon>Sapindales</taxon>
        <taxon>Meliaceae</taxon>
        <taxon>Melia</taxon>
    </lineage>
</organism>
<protein>
    <submittedName>
        <fullName evidence="1">Transcription factor bHLH</fullName>
    </submittedName>
</protein>
<evidence type="ECO:0000313" key="2">
    <source>
        <dbReference type="Proteomes" id="UP001164539"/>
    </source>
</evidence>
<sequence>MSLLYTPNFKYPEGDLRKNQEFMDSSPHYHQENYNQQHNSGLTRFRSAPSSFLESLANGSNSNDGGGANNCEDFRYFRPSSPEIDTFLAKYMIPSNGSGDSGSHDLQEFGEKTMKQEESEYSNGSPQMIYQNLPVHSFANDNSVGVGDTMDNSFGVVSSIAMDNSVQEKIAAGNGSNNLIRQNSSPAGLFSNLGVDNGYGVMRDVGCFRAGSGANGETSTSTSRLNNHINFSSGTSTRFMPQIAEHGNQSIGTSSPEKSLGGNNGSSRQYMSNFAHDTWDNTSFSGIKRVRDSDSDIFFGLNASGTQNGNSGNQTTRLTHHLSLPKTSAEMAAVEKFLHFQGSVPCKIRAKRGCATHPRSIAERVRRTRISERMRRLQDLFPNLDKQTNTADMLDLAVEYIKDLQKQVKTLAVNKAKCTCSSKQKQY</sequence>
<gene>
    <name evidence="1" type="ORF">OWV82_017641</name>
</gene>
<name>A0ACC1XMX5_MELAZ</name>
<dbReference type="EMBL" id="CM051402">
    <property type="protein sequence ID" value="KAJ4711660.1"/>
    <property type="molecule type" value="Genomic_DNA"/>
</dbReference>
<proteinExistence type="predicted"/>
<accession>A0ACC1XMX5</accession>
<reference evidence="1 2" key="1">
    <citation type="journal article" date="2023" name="Science">
        <title>Complex scaffold remodeling in plant triterpene biosynthesis.</title>
        <authorList>
            <person name="De La Pena R."/>
            <person name="Hodgson H."/>
            <person name="Liu J.C."/>
            <person name="Stephenson M.J."/>
            <person name="Martin A.C."/>
            <person name="Owen C."/>
            <person name="Harkess A."/>
            <person name="Leebens-Mack J."/>
            <person name="Jimenez L.E."/>
            <person name="Osbourn A."/>
            <person name="Sattely E.S."/>
        </authorList>
    </citation>
    <scope>NUCLEOTIDE SEQUENCE [LARGE SCALE GENOMIC DNA]</scope>
    <source>
        <strain evidence="2">cv. JPN11</strain>
        <tissue evidence="1">Leaf</tissue>
    </source>
</reference>
<comment type="caution">
    <text evidence="1">The sequence shown here is derived from an EMBL/GenBank/DDBJ whole genome shotgun (WGS) entry which is preliminary data.</text>
</comment>
<keyword evidence="2" id="KW-1185">Reference proteome</keyword>
<evidence type="ECO:0000313" key="1">
    <source>
        <dbReference type="EMBL" id="KAJ4711660.1"/>
    </source>
</evidence>
<dbReference type="Proteomes" id="UP001164539">
    <property type="component" value="Chromosome 9"/>
</dbReference>